<organism evidence="2 3">
    <name type="scientific">Mya arenaria</name>
    <name type="common">Soft-shell clam</name>
    <dbReference type="NCBI Taxonomy" id="6604"/>
    <lineage>
        <taxon>Eukaryota</taxon>
        <taxon>Metazoa</taxon>
        <taxon>Spiralia</taxon>
        <taxon>Lophotrochozoa</taxon>
        <taxon>Mollusca</taxon>
        <taxon>Bivalvia</taxon>
        <taxon>Autobranchia</taxon>
        <taxon>Heteroconchia</taxon>
        <taxon>Euheterodonta</taxon>
        <taxon>Imparidentia</taxon>
        <taxon>Neoheterodontei</taxon>
        <taxon>Myida</taxon>
        <taxon>Myoidea</taxon>
        <taxon>Myidae</taxon>
        <taxon>Mya</taxon>
    </lineage>
</organism>
<accession>A0ABY7DPN3</accession>
<reference evidence="2" key="1">
    <citation type="submission" date="2022-11" db="EMBL/GenBank/DDBJ databases">
        <title>Centuries of genome instability and evolution in soft-shell clam transmissible cancer (bioRxiv).</title>
        <authorList>
            <person name="Hart S.F.M."/>
            <person name="Yonemitsu M.A."/>
            <person name="Giersch R.M."/>
            <person name="Beal B.F."/>
            <person name="Arriagada G."/>
            <person name="Davis B.W."/>
            <person name="Ostrander E.A."/>
            <person name="Goff S.P."/>
            <person name="Metzger M.J."/>
        </authorList>
    </citation>
    <scope>NUCLEOTIDE SEQUENCE</scope>
    <source>
        <strain evidence="2">MELC-2E11</strain>
        <tissue evidence="2">Siphon/mantle</tissue>
    </source>
</reference>
<feature type="region of interest" description="Disordered" evidence="1">
    <location>
        <begin position="86"/>
        <end position="154"/>
    </location>
</feature>
<evidence type="ECO:0000313" key="3">
    <source>
        <dbReference type="Proteomes" id="UP001164746"/>
    </source>
</evidence>
<evidence type="ECO:0000313" key="2">
    <source>
        <dbReference type="EMBL" id="WAQ98625.1"/>
    </source>
</evidence>
<feature type="compositionally biased region" description="Basic and acidic residues" evidence="1">
    <location>
        <begin position="127"/>
        <end position="137"/>
    </location>
</feature>
<evidence type="ECO:0000256" key="1">
    <source>
        <dbReference type="SAM" id="MobiDB-lite"/>
    </source>
</evidence>
<protein>
    <submittedName>
        <fullName evidence="2">Uncharacterized protein</fullName>
    </submittedName>
</protein>
<gene>
    <name evidence="2" type="ORF">MAR_022998</name>
</gene>
<proteinExistence type="predicted"/>
<keyword evidence="3" id="KW-1185">Reference proteome</keyword>
<name>A0ABY7DPN3_MYAAR</name>
<dbReference type="Proteomes" id="UP001164746">
    <property type="component" value="Chromosome 3"/>
</dbReference>
<dbReference type="EMBL" id="CP111014">
    <property type="protein sequence ID" value="WAQ98625.1"/>
    <property type="molecule type" value="Genomic_DNA"/>
</dbReference>
<sequence>MEIKRGKGVGEGVRAKRGAIKGRVVGKIEINVGTPEALRQKLELNRFEKKERDRIDPYYEANWDRDSDYKDTYYEEECEEIYEVDIYEDDNTDFEWSSCDEGHDGDSMEEAEEEVECKDDEDNDNENSNKEVEKGDECTDVENNDDHDENSNKD</sequence>
<feature type="compositionally biased region" description="Acidic residues" evidence="1">
    <location>
        <begin position="138"/>
        <end position="148"/>
    </location>
</feature>
<feature type="compositionally biased region" description="Acidic residues" evidence="1">
    <location>
        <begin position="107"/>
        <end position="125"/>
    </location>
</feature>